<dbReference type="Proteomes" id="UP000023152">
    <property type="component" value="Unassembled WGS sequence"/>
</dbReference>
<evidence type="ECO:0000313" key="3">
    <source>
        <dbReference type="Proteomes" id="UP000023152"/>
    </source>
</evidence>
<accession>X6LPJ6</accession>
<gene>
    <name evidence="2" type="ORF">RFI_33863</name>
</gene>
<feature type="compositionally biased region" description="Polar residues" evidence="1">
    <location>
        <begin position="1"/>
        <end position="14"/>
    </location>
</feature>
<protein>
    <submittedName>
        <fullName evidence="2">Uncharacterized protein</fullName>
    </submittedName>
</protein>
<feature type="compositionally biased region" description="Basic and acidic residues" evidence="1">
    <location>
        <begin position="18"/>
        <end position="30"/>
    </location>
</feature>
<evidence type="ECO:0000313" key="2">
    <source>
        <dbReference type="EMBL" id="ETO03539.1"/>
    </source>
</evidence>
<evidence type="ECO:0000256" key="1">
    <source>
        <dbReference type="SAM" id="MobiDB-lite"/>
    </source>
</evidence>
<feature type="compositionally biased region" description="Polar residues" evidence="1">
    <location>
        <begin position="91"/>
        <end position="100"/>
    </location>
</feature>
<proteinExistence type="predicted"/>
<keyword evidence="3" id="KW-1185">Reference proteome</keyword>
<dbReference type="EMBL" id="ASPP01033007">
    <property type="protein sequence ID" value="ETO03539.1"/>
    <property type="molecule type" value="Genomic_DNA"/>
</dbReference>
<name>X6LPJ6_RETFI</name>
<dbReference type="AlphaFoldDB" id="X6LPJ6"/>
<sequence>MPPLMTTSAVQIEQDQPPEQRVKEEIKPEPKMSGSSRNQHENNPIHNIDTIKNEESMLQTASLDNPHAFDVEMREVNPTNNAIRTEETNRSYDTNQTMVD</sequence>
<feature type="compositionally biased region" description="Polar residues" evidence="1">
    <location>
        <begin position="33"/>
        <end position="45"/>
    </location>
</feature>
<feature type="region of interest" description="Disordered" evidence="1">
    <location>
        <begin position="1"/>
        <end position="45"/>
    </location>
</feature>
<organism evidence="2 3">
    <name type="scientific">Reticulomyxa filosa</name>
    <dbReference type="NCBI Taxonomy" id="46433"/>
    <lineage>
        <taxon>Eukaryota</taxon>
        <taxon>Sar</taxon>
        <taxon>Rhizaria</taxon>
        <taxon>Retaria</taxon>
        <taxon>Foraminifera</taxon>
        <taxon>Monothalamids</taxon>
        <taxon>Reticulomyxidae</taxon>
        <taxon>Reticulomyxa</taxon>
    </lineage>
</organism>
<reference evidence="2 3" key="1">
    <citation type="journal article" date="2013" name="Curr. Biol.">
        <title>The Genome of the Foraminiferan Reticulomyxa filosa.</title>
        <authorList>
            <person name="Glockner G."/>
            <person name="Hulsmann N."/>
            <person name="Schleicher M."/>
            <person name="Noegel A.A."/>
            <person name="Eichinger L."/>
            <person name="Gallinger C."/>
            <person name="Pawlowski J."/>
            <person name="Sierra R."/>
            <person name="Euteneuer U."/>
            <person name="Pillet L."/>
            <person name="Moustafa A."/>
            <person name="Platzer M."/>
            <person name="Groth M."/>
            <person name="Szafranski K."/>
            <person name="Schliwa M."/>
        </authorList>
    </citation>
    <scope>NUCLEOTIDE SEQUENCE [LARGE SCALE GENOMIC DNA]</scope>
</reference>
<feature type="region of interest" description="Disordered" evidence="1">
    <location>
        <begin position="76"/>
        <end position="100"/>
    </location>
</feature>
<comment type="caution">
    <text evidence="2">The sequence shown here is derived from an EMBL/GenBank/DDBJ whole genome shotgun (WGS) entry which is preliminary data.</text>
</comment>